<keyword evidence="2" id="KW-1185">Reference proteome</keyword>
<evidence type="ECO:0000313" key="2">
    <source>
        <dbReference type="Proteomes" id="UP001162483"/>
    </source>
</evidence>
<organism evidence="1 2">
    <name type="scientific">Staurois parvus</name>
    <dbReference type="NCBI Taxonomy" id="386267"/>
    <lineage>
        <taxon>Eukaryota</taxon>
        <taxon>Metazoa</taxon>
        <taxon>Chordata</taxon>
        <taxon>Craniata</taxon>
        <taxon>Vertebrata</taxon>
        <taxon>Euteleostomi</taxon>
        <taxon>Amphibia</taxon>
        <taxon>Batrachia</taxon>
        <taxon>Anura</taxon>
        <taxon>Neobatrachia</taxon>
        <taxon>Ranoidea</taxon>
        <taxon>Ranidae</taxon>
        <taxon>Staurois</taxon>
    </lineage>
</organism>
<feature type="non-terminal residue" evidence="1">
    <location>
        <position position="1"/>
    </location>
</feature>
<comment type="caution">
    <text evidence="1">The sequence shown here is derived from an EMBL/GenBank/DDBJ whole genome shotgun (WGS) entry which is preliminary data.</text>
</comment>
<dbReference type="Proteomes" id="UP001162483">
    <property type="component" value="Unassembled WGS sequence"/>
</dbReference>
<protein>
    <submittedName>
        <fullName evidence="1">Uncharacterized protein</fullName>
    </submittedName>
</protein>
<proteinExistence type="predicted"/>
<name>A0ABN9FRA6_9NEOB</name>
<evidence type="ECO:0000313" key="1">
    <source>
        <dbReference type="EMBL" id="CAI9599164.1"/>
    </source>
</evidence>
<accession>A0ABN9FRA6</accession>
<sequence>ALSFAAFAVKHRVPASDSCWQPVITEYHQLGRDLCTNNTDLSPVSCCTLLCMALHNRASVKHTHSTQ</sequence>
<dbReference type="EMBL" id="CATNWA010017258">
    <property type="protein sequence ID" value="CAI9599164.1"/>
    <property type="molecule type" value="Genomic_DNA"/>
</dbReference>
<reference evidence="1" key="1">
    <citation type="submission" date="2023-05" db="EMBL/GenBank/DDBJ databases">
        <authorList>
            <person name="Stuckert A."/>
        </authorList>
    </citation>
    <scope>NUCLEOTIDE SEQUENCE</scope>
</reference>
<gene>
    <name evidence="1" type="ORF">SPARVUS_LOCUS12551433</name>
</gene>